<evidence type="ECO:0008006" key="5">
    <source>
        <dbReference type="Google" id="ProtNLM"/>
    </source>
</evidence>
<gene>
    <name evidence="3" type="ORF">GBAR_LOCUS26026</name>
</gene>
<protein>
    <recommendedName>
        <fullName evidence="5">Secreted protein</fullName>
    </recommendedName>
</protein>
<dbReference type="AlphaFoldDB" id="A0AA35TG60"/>
<evidence type="ECO:0000313" key="3">
    <source>
        <dbReference type="EMBL" id="CAI8047104.1"/>
    </source>
</evidence>
<dbReference type="EMBL" id="CASHTH010003608">
    <property type="protein sequence ID" value="CAI8047104.1"/>
    <property type="molecule type" value="Genomic_DNA"/>
</dbReference>
<accession>A0AA35TG60</accession>
<keyword evidence="4" id="KW-1185">Reference proteome</keyword>
<proteinExistence type="predicted"/>
<feature type="signal peptide" evidence="2">
    <location>
        <begin position="1"/>
        <end position="19"/>
    </location>
</feature>
<keyword evidence="2" id="KW-0732">Signal</keyword>
<evidence type="ECO:0000256" key="1">
    <source>
        <dbReference type="SAM" id="MobiDB-lite"/>
    </source>
</evidence>
<evidence type="ECO:0000256" key="2">
    <source>
        <dbReference type="SAM" id="SignalP"/>
    </source>
</evidence>
<feature type="region of interest" description="Disordered" evidence="1">
    <location>
        <begin position="28"/>
        <end position="57"/>
    </location>
</feature>
<sequence>MKLQCTIVCLSVFPLSTGAGRDFVVHVGGSSSQRPSGDWQRGRRSGRRTGGALLWSRQEGKTDRRDVQIISQTVENGAPLAGVQQV</sequence>
<comment type="caution">
    <text evidence="3">The sequence shown here is derived from an EMBL/GenBank/DDBJ whole genome shotgun (WGS) entry which is preliminary data.</text>
</comment>
<feature type="chain" id="PRO_5041344080" description="Secreted protein" evidence="2">
    <location>
        <begin position="20"/>
        <end position="86"/>
    </location>
</feature>
<reference evidence="3" key="1">
    <citation type="submission" date="2023-03" db="EMBL/GenBank/DDBJ databases">
        <authorList>
            <person name="Steffen K."/>
            <person name="Cardenas P."/>
        </authorList>
    </citation>
    <scope>NUCLEOTIDE SEQUENCE</scope>
</reference>
<evidence type="ECO:0000313" key="4">
    <source>
        <dbReference type="Proteomes" id="UP001174909"/>
    </source>
</evidence>
<organism evidence="3 4">
    <name type="scientific">Geodia barretti</name>
    <name type="common">Barrett's horny sponge</name>
    <dbReference type="NCBI Taxonomy" id="519541"/>
    <lineage>
        <taxon>Eukaryota</taxon>
        <taxon>Metazoa</taxon>
        <taxon>Porifera</taxon>
        <taxon>Demospongiae</taxon>
        <taxon>Heteroscleromorpha</taxon>
        <taxon>Tetractinellida</taxon>
        <taxon>Astrophorina</taxon>
        <taxon>Geodiidae</taxon>
        <taxon>Geodia</taxon>
    </lineage>
</organism>
<dbReference type="Proteomes" id="UP001174909">
    <property type="component" value="Unassembled WGS sequence"/>
</dbReference>
<name>A0AA35TG60_GEOBA</name>